<reference evidence="2 3" key="1">
    <citation type="submission" date="2023-03" db="EMBL/GenBank/DDBJ databases">
        <title>Thalassotalea loyana LMG 22536T draft genome sequence.</title>
        <authorList>
            <person name="Sawabe T."/>
        </authorList>
    </citation>
    <scope>NUCLEOTIDE SEQUENCE [LARGE SCALE GENOMIC DNA]</scope>
    <source>
        <strain evidence="2 3">LMG 22536</strain>
    </source>
</reference>
<feature type="domain" description="Transposase IS200-like" evidence="1">
    <location>
        <begin position="9"/>
        <end position="124"/>
    </location>
</feature>
<evidence type="ECO:0000259" key="1">
    <source>
        <dbReference type="SMART" id="SM01321"/>
    </source>
</evidence>
<dbReference type="RefSeq" id="WP_284298475.1">
    <property type="nucleotide sequence ID" value="NZ_BSSV01000004.1"/>
</dbReference>
<accession>A0ABQ6HGT7</accession>
<evidence type="ECO:0000313" key="3">
    <source>
        <dbReference type="Proteomes" id="UP001157134"/>
    </source>
</evidence>
<dbReference type="SMART" id="SM01321">
    <property type="entry name" value="Y1_Tnp"/>
    <property type="match status" value="1"/>
</dbReference>
<dbReference type="SUPFAM" id="SSF143422">
    <property type="entry name" value="Transposase IS200-like"/>
    <property type="match status" value="1"/>
</dbReference>
<dbReference type="InterPro" id="IPR002686">
    <property type="entry name" value="Transposase_17"/>
</dbReference>
<name>A0ABQ6HGT7_9GAMM</name>
<dbReference type="Pfam" id="PF01797">
    <property type="entry name" value="Y1_Tnp"/>
    <property type="match status" value="1"/>
</dbReference>
<organism evidence="2 3">
    <name type="scientific">Thalassotalea loyana</name>
    <dbReference type="NCBI Taxonomy" id="280483"/>
    <lineage>
        <taxon>Bacteria</taxon>
        <taxon>Pseudomonadati</taxon>
        <taxon>Pseudomonadota</taxon>
        <taxon>Gammaproteobacteria</taxon>
        <taxon>Alteromonadales</taxon>
        <taxon>Colwelliaceae</taxon>
        <taxon>Thalassotalea</taxon>
    </lineage>
</organism>
<dbReference type="EMBL" id="BSSV01000004">
    <property type="protein sequence ID" value="GLX85922.1"/>
    <property type="molecule type" value="Genomic_DNA"/>
</dbReference>
<dbReference type="Proteomes" id="UP001157134">
    <property type="component" value="Unassembled WGS sequence"/>
</dbReference>
<dbReference type="PANTHER" id="PTHR34322">
    <property type="entry name" value="TRANSPOSASE, Y1_TNP DOMAIN-CONTAINING"/>
    <property type="match status" value="1"/>
</dbReference>
<dbReference type="Gene3D" id="3.30.70.1290">
    <property type="entry name" value="Transposase IS200-like"/>
    <property type="match status" value="1"/>
</dbReference>
<proteinExistence type="predicted"/>
<keyword evidence="3" id="KW-1185">Reference proteome</keyword>
<evidence type="ECO:0000313" key="2">
    <source>
        <dbReference type="EMBL" id="GLX85922.1"/>
    </source>
</evidence>
<sequence>MPRKPRMFVAGTPCHVIQRGNNRSVCFFEAQNYQFYLHCLNEACRRYDVALHAYVLMTNHIHLLMTPSEQTGVSRVMQSIGRRYVQYINSRYNRTGTLFEGRFKASLVQQDAYFLMCMRYIELNPVRANMVLTPAQYTWSSFHENTGMATRHLVRPHYVYLALASEHTSVEQSYLSLFENEMTIKQVSEITNAWQFNMPYGSKRFLNEIELTLNRRIGFAKKGRPAN</sequence>
<comment type="caution">
    <text evidence="2">The sequence shown here is derived from an EMBL/GenBank/DDBJ whole genome shotgun (WGS) entry which is preliminary data.</text>
</comment>
<dbReference type="InterPro" id="IPR036515">
    <property type="entry name" value="Transposase_17_sf"/>
</dbReference>
<protein>
    <submittedName>
        <fullName evidence="2">Transposase</fullName>
    </submittedName>
</protein>
<gene>
    <name evidence="2" type="ORF">tloyanaT_21740</name>
</gene>
<dbReference type="PANTHER" id="PTHR34322:SF2">
    <property type="entry name" value="TRANSPOSASE IS200-LIKE DOMAIN-CONTAINING PROTEIN"/>
    <property type="match status" value="1"/>
</dbReference>